<name>A0A6T9Y2K6_ALTMA</name>
<dbReference type="InterPro" id="IPR013320">
    <property type="entry name" value="ConA-like_dom_sf"/>
</dbReference>
<dbReference type="InterPro" id="IPR050546">
    <property type="entry name" value="Glycosyl_Hydrlase_16"/>
</dbReference>
<feature type="compositionally biased region" description="Basic and acidic residues" evidence="2">
    <location>
        <begin position="195"/>
        <end position="208"/>
    </location>
</feature>
<dbReference type="GO" id="GO:0005975">
    <property type="term" value="P:carbohydrate metabolic process"/>
    <property type="evidence" value="ECO:0007669"/>
    <property type="project" value="InterPro"/>
</dbReference>
<feature type="domain" description="GH16" evidence="4">
    <location>
        <begin position="32"/>
        <end position="303"/>
    </location>
</feature>
<dbReference type="Pfam" id="PF00722">
    <property type="entry name" value="Glyco_hydro_16"/>
    <property type="match status" value="1"/>
</dbReference>
<dbReference type="GO" id="GO:0004553">
    <property type="term" value="F:hydrolase activity, hydrolyzing O-glycosyl compounds"/>
    <property type="evidence" value="ECO:0007669"/>
    <property type="project" value="InterPro"/>
</dbReference>
<evidence type="ECO:0000259" key="4">
    <source>
        <dbReference type="PROSITE" id="PS51762"/>
    </source>
</evidence>
<dbReference type="PANTHER" id="PTHR10963">
    <property type="entry name" value="GLYCOSYL HYDROLASE-RELATED"/>
    <property type="match status" value="1"/>
</dbReference>
<evidence type="ECO:0000313" key="6">
    <source>
        <dbReference type="Proteomes" id="UP000509458"/>
    </source>
</evidence>
<evidence type="ECO:0000313" key="5">
    <source>
        <dbReference type="EMBL" id="CAB9494516.1"/>
    </source>
</evidence>
<dbReference type="Gene3D" id="2.60.120.200">
    <property type="match status" value="1"/>
</dbReference>
<reference evidence="5 6" key="1">
    <citation type="submission" date="2020-06" db="EMBL/GenBank/DDBJ databases">
        <authorList>
            <person name="Duchaud E."/>
        </authorList>
    </citation>
    <scope>NUCLEOTIDE SEQUENCE [LARGE SCALE GENOMIC DNA]</scope>
    <source>
        <strain evidence="5">Alteromonas fortis</strain>
    </source>
</reference>
<proteinExistence type="inferred from homology"/>
<gene>
    <name evidence="5" type="ORF">ALFOR1_31507</name>
</gene>
<dbReference type="InterPro" id="IPR000757">
    <property type="entry name" value="Beta-glucanase-like"/>
</dbReference>
<organism evidence="5 6">
    <name type="scientific">Alteromonas macleodii</name>
    <name type="common">Pseudoalteromonas macleodii</name>
    <dbReference type="NCBI Taxonomy" id="28108"/>
    <lineage>
        <taxon>Bacteria</taxon>
        <taxon>Pseudomonadati</taxon>
        <taxon>Pseudomonadota</taxon>
        <taxon>Gammaproteobacteria</taxon>
        <taxon>Alteromonadales</taxon>
        <taxon>Alteromonadaceae</taxon>
        <taxon>Alteromonas/Salinimonas group</taxon>
        <taxon>Alteromonas</taxon>
    </lineage>
</organism>
<dbReference type="Proteomes" id="UP000509458">
    <property type="component" value="Chromosome"/>
</dbReference>
<feature type="chain" id="PRO_5029672154" evidence="3">
    <location>
        <begin position="25"/>
        <end position="303"/>
    </location>
</feature>
<dbReference type="PROSITE" id="PS51762">
    <property type="entry name" value="GH16_2"/>
    <property type="match status" value="1"/>
</dbReference>
<dbReference type="PANTHER" id="PTHR10963:SF55">
    <property type="entry name" value="GLYCOSIDE HYDROLASE FAMILY 16 PROTEIN"/>
    <property type="match status" value="1"/>
</dbReference>
<evidence type="ECO:0000256" key="2">
    <source>
        <dbReference type="SAM" id="MobiDB-lite"/>
    </source>
</evidence>
<dbReference type="SUPFAM" id="SSF49899">
    <property type="entry name" value="Concanavalin A-like lectins/glucanases"/>
    <property type="match status" value="1"/>
</dbReference>
<dbReference type="AlphaFoldDB" id="A0A6T9Y2K6"/>
<dbReference type="EMBL" id="LR812090">
    <property type="protein sequence ID" value="CAB9494516.1"/>
    <property type="molecule type" value="Genomic_DNA"/>
</dbReference>
<keyword evidence="3" id="KW-0732">Signal</keyword>
<comment type="similarity">
    <text evidence="1">Belongs to the glycosyl hydrolase 16 family.</text>
</comment>
<evidence type="ECO:0000256" key="3">
    <source>
        <dbReference type="SAM" id="SignalP"/>
    </source>
</evidence>
<sequence length="303" mass="34892">MNVCRKMSVLTVVALGLGACSDLAETKVQPLLEANNDNYTLVWNDEFDGNAIDETRWQYRLDCKHWSKQLQSNNVVADGYYTILLKKERVECPNNTWLQPGQKEGDEPARAVHYTGGGIISKSLFRYGFYEARLKTPVGAGWHSSFWMMKYLEKTENSDSLKFNPLDDPSLHSHIELDPFENDSIDPTHFQTDAHQWKPEPGTEDKGRKQNKVGTKQIRFNDGTTLTEFHVYGMEFTETHVRYYFDGKLVSETEFPAPRYKHNDVNIWLTGLGTFLGNTQAIDDSKLPEQITVDYVRFFKKNN</sequence>
<feature type="signal peptide" evidence="3">
    <location>
        <begin position="1"/>
        <end position="24"/>
    </location>
</feature>
<keyword evidence="5" id="KW-0378">Hydrolase</keyword>
<protein>
    <submittedName>
        <fullName evidence="5">Glycoside hydrolase, family GH16</fullName>
    </submittedName>
</protein>
<feature type="region of interest" description="Disordered" evidence="2">
    <location>
        <begin position="190"/>
        <end position="211"/>
    </location>
</feature>
<dbReference type="RefSeq" id="WP_179983865.1">
    <property type="nucleotide sequence ID" value="NZ_LR812090.1"/>
</dbReference>
<dbReference type="PROSITE" id="PS51257">
    <property type="entry name" value="PROKAR_LIPOPROTEIN"/>
    <property type="match status" value="1"/>
</dbReference>
<accession>A0A6T9Y2K6</accession>
<evidence type="ECO:0000256" key="1">
    <source>
        <dbReference type="ARBA" id="ARBA00006865"/>
    </source>
</evidence>